<dbReference type="RefSeq" id="WP_124937169.1">
    <property type="nucleotide sequence ID" value="NZ_RJVQ01000003.1"/>
</dbReference>
<dbReference type="Gene3D" id="3.40.630.30">
    <property type="match status" value="1"/>
</dbReference>
<dbReference type="EMBL" id="RJVQ01000003">
    <property type="protein sequence ID" value="RQW63706.1"/>
    <property type="molecule type" value="Genomic_DNA"/>
</dbReference>
<protein>
    <submittedName>
        <fullName evidence="2">N-acetyltransferase</fullName>
    </submittedName>
</protein>
<keyword evidence="3" id="KW-1185">Reference proteome</keyword>
<dbReference type="InterPro" id="IPR053144">
    <property type="entry name" value="Acetyltransferase_Butenolide"/>
</dbReference>
<dbReference type="SUPFAM" id="SSF55729">
    <property type="entry name" value="Acyl-CoA N-acyltransferases (Nat)"/>
    <property type="match status" value="1"/>
</dbReference>
<dbReference type="Proteomes" id="UP000281112">
    <property type="component" value="Unassembled WGS sequence"/>
</dbReference>
<feature type="domain" description="N-acetyltransferase" evidence="1">
    <location>
        <begin position="2"/>
        <end position="137"/>
    </location>
</feature>
<dbReference type="PANTHER" id="PTHR43233:SF1">
    <property type="entry name" value="FAMILY N-ACETYLTRANSFERASE, PUTATIVE (AFU_ORTHOLOGUE AFUA_6G03350)-RELATED"/>
    <property type="match status" value="1"/>
</dbReference>
<dbReference type="Pfam" id="PF13508">
    <property type="entry name" value="Acetyltransf_7"/>
    <property type="match status" value="1"/>
</dbReference>
<dbReference type="PROSITE" id="PS51186">
    <property type="entry name" value="GNAT"/>
    <property type="match status" value="1"/>
</dbReference>
<dbReference type="OrthoDB" id="3216107at2"/>
<dbReference type="PANTHER" id="PTHR43233">
    <property type="entry name" value="FAMILY N-ACETYLTRANSFERASE, PUTATIVE (AFU_ORTHOLOGUE AFUA_6G03350)-RELATED"/>
    <property type="match status" value="1"/>
</dbReference>
<keyword evidence="2" id="KW-0808">Transferase</keyword>
<reference evidence="2 3" key="1">
    <citation type="submission" date="2018-11" db="EMBL/GenBank/DDBJ databases">
        <title>Vibrio LJC006 sp. nov., isolated from seawater during the bloom of the enteromorpha.</title>
        <authorList>
            <person name="Liang J."/>
        </authorList>
    </citation>
    <scope>NUCLEOTIDE SEQUENCE [LARGE SCALE GENOMIC DNA]</scope>
    <source>
        <strain evidence="2 3">LJC006</strain>
    </source>
</reference>
<name>A0A3N9U6L1_9VIBR</name>
<sequence>MDTIYTFSDERIAQLHSLFRHAWWAKERTLEETILCVKGSQLCVGIIDDQNHLVGFARVLSDYLFKALIFDVIVCPTQRGSGLGKQLITAIQTHEALSSVKTFELYCLPEMDSFYAQLGFSPEVGGVHLIRKVNDSY</sequence>
<comment type="caution">
    <text evidence="2">The sequence shown here is derived from an EMBL/GenBank/DDBJ whole genome shotgun (WGS) entry which is preliminary data.</text>
</comment>
<dbReference type="InterPro" id="IPR016181">
    <property type="entry name" value="Acyl_CoA_acyltransferase"/>
</dbReference>
<gene>
    <name evidence="2" type="ORF">EES38_10730</name>
</gene>
<proteinExistence type="predicted"/>
<dbReference type="CDD" id="cd04301">
    <property type="entry name" value="NAT_SF"/>
    <property type="match status" value="1"/>
</dbReference>
<dbReference type="GO" id="GO:0016747">
    <property type="term" value="F:acyltransferase activity, transferring groups other than amino-acyl groups"/>
    <property type="evidence" value="ECO:0007669"/>
    <property type="project" value="InterPro"/>
</dbReference>
<dbReference type="InterPro" id="IPR000182">
    <property type="entry name" value="GNAT_dom"/>
</dbReference>
<accession>A0A3N9U6L1</accession>
<dbReference type="AlphaFoldDB" id="A0A3N9U6L1"/>
<evidence type="ECO:0000313" key="3">
    <source>
        <dbReference type="Proteomes" id="UP000281112"/>
    </source>
</evidence>
<organism evidence="2 3">
    <name type="scientific">Vibrio viridaestus</name>
    <dbReference type="NCBI Taxonomy" id="2487322"/>
    <lineage>
        <taxon>Bacteria</taxon>
        <taxon>Pseudomonadati</taxon>
        <taxon>Pseudomonadota</taxon>
        <taxon>Gammaproteobacteria</taxon>
        <taxon>Vibrionales</taxon>
        <taxon>Vibrionaceae</taxon>
        <taxon>Vibrio</taxon>
    </lineage>
</organism>
<evidence type="ECO:0000313" key="2">
    <source>
        <dbReference type="EMBL" id="RQW63706.1"/>
    </source>
</evidence>
<evidence type="ECO:0000259" key="1">
    <source>
        <dbReference type="PROSITE" id="PS51186"/>
    </source>
</evidence>